<dbReference type="Proteomes" id="UP000298159">
    <property type="component" value="Unassembled WGS sequence"/>
</dbReference>
<dbReference type="Gene3D" id="3.90.79.10">
    <property type="entry name" value="Nucleoside Triphosphate Pyrophosphohydrolase"/>
    <property type="match status" value="1"/>
</dbReference>
<keyword evidence="4" id="KW-1185">Reference proteome</keyword>
<dbReference type="PANTHER" id="PTHR43736">
    <property type="entry name" value="ADP-RIBOSE PYROPHOSPHATASE"/>
    <property type="match status" value="1"/>
</dbReference>
<accession>A0A4Z1DEX8</accession>
<gene>
    <name evidence="3" type="ORF">E5083_00605</name>
</gene>
<sequence length="183" mass="19836">MPITPEHIRATVGEYLAAHPAEKAALSGVLEGLDRGDDLTGRSTGPLHVTVGAVLVDDIGDVLFIRHNIFRKYLLPGGHLETEDESLMDAARRELGEETGIEAGVASLSSRPVHIDVHDIPANEAKGEPAHQHADVRYLFRTTGPVEVTLQEEEVSGWEWRSPDTLADATLRQRVLAATHASS</sequence>
<evidence type="ECO:0000259" key="2">
    <source>
        <dbReference type="PROSITE" id="PS51462"/>
    </source>
</evidence>
<dbReference type="AlphaFoldDB" id="A0A4Z1DEX8"/>
<comment type="similarity">
    <text evidence="1">Belongs to the Nudix hydrolase family.</text>
</comment>
<dbReference type="InterPro" id="IPR000086">
    <property type="entry name" value="NUDIX_hydrolase_dom"/>
</dbReference>
<dbReference type="PROSITE" id="PS51462">
    <property type="entry name" value="NUDIX"/>
    <property type="match status" value="1"/>
</dbReference>
<reference evidence="3 4" key="1">
    <citation type="submission" date="2019-04" db="EMBL/GenBank/DDBJ databases">
        <title>Streptomyces sp. nov. Bv016 isolated from bark of Buahinia variegata.</title>
        <authorList>
            <person name="Kanchanasin P."/>
            <person name="Tanasupawat S."/>
            <person name="Yuki M."/>
            <person name="Kudo T."/>
        </authorList>
    </citation>
    <scope>NUCLEOTIDE SEQUENCE [LARGE SCALE GENOMIC DNA]</scope>
    <source>
        <strain evidence="3 4">Bv016</strain>
    </source>
</reference>
<organism evidence="3 4">
    <name type="scientific">Streptomyces bauhiniae</name>
    <dbReference type="NCBI Taxonomy" id="2340725"/>
    <lineage>
        <taxon>Bacteria</taxon>
        <taxon>Bacillati</taxon>
        <taxon>Actinomycetota</taxon>
        <taxon>Actinomycetes</taxon>
        <taxon>Kitasatosporales</taxon>
        <taxon>Streptomycetaceae</taxon>
        <taxon>Streptomyces</taxon>
    </lineage>
</organism>
<dbReference type="CDD" id="cd03674">
    <property type="entry name" value="NUDIX_Hydrolase"/>
    <property type="match status" value="1"/>
</dbReference>
<comment type="caution">
    <text evidence="3">The sequence shown here is derived from an EMBL/GenBank/DDBJ whole genome shotgun (WGS) entry which is preliminary data.</text>
</comment>
<name>A0A4Z1DEX8_9ACTN</name>
<dbReference type="InterPro" id="IPR015797">
    <property type="entry name" value="NUDIX_hydrolase-like_dom_sf"/>
</dbReference>
<dbReference type="PANTHER" id="PTHR43736:SF1">
    <property type="entry name" value="DIHYDRONEOPTERIN TRIPHOSPHATE DIPHOSPHATASE"/>
    <property type="match status" value="1"/>
</dbReference>
<feature type="domain" description="Nudix hydrolase" evidence="2">
    <location>
        <begin position="46"/>
        <end position="183"/>
    </location>
</feature>
<dbReference type="RefSeq" id="WP_135783649.1">
    <property type="nucleotide sequence ID" value="NZ_SRRT01000001.1"/>
</dbReference>
<protein>
    <submittedName>
        <fullName evidence="3">NUDIX domain-containing protein</fullName>
    </submittedName>
</protein>
<dbReference type="SUPFAM" id="SSF55811">
    <property type="entry name" value="Nudix"/>
    <property type="match status" value="1"/>
</dbReference>
<dbReference type="EMBL" id="SRRT01000001">
    <property type="protein sequence ID" value="TGN81071.1"/>
    <property type="molecule type" value="Genomic_DNA"/>
</dbReference>
<dbReference type="Pfam" id="PF00293">
    <property type="entry name" value="NUDIX"/>
    <property type="match status" value="1"/>
</dbReference>
<evidence type="ECO:0000313" key="3">
    <source>
        <dbReference type="EMBL" id="TGN81071.1"/>
    </source>
</evidence>
<evidence type="ECO:0000256" key="1">
    <source>
        <dbReference type="ARBA" id="ARBA00005582"/>
    </source>
</evidence>
<evidence type="ECO:0000313" key="4">
    <source>
        <dbReference type="Proteomes" id="UP000298159"/>
    </source>
</evidence>
<proteinExistence type="inferred from homology"/>
<dbReference type="GeneID" id="95446100"/>